<protein>
    <submittedName>
        <fullName evidence="4">Low quality protein: 39s ribosomal</fullName>
    </submittedName>
</protein>
<dbReference type="Proteomes" id="UP000386466">
    <property type="component" value="Unassembled WGS sequence"/>
</dbReference>
<comment type="subcellular location">
    <subcellularLocation>
        <location evidence="1">Mitochondrion</location>
    </subcellularLocation>
</comment>
<keyword evidence="3" id="KW-0496">Mitochondrion</keyword>
<keyword evidence="5" id="KW-1185">Reference proteome</keyword>
<gene>
    <name evidence="4" type="ORF">LYPA_23C008646</name>
</gene>
<accession>A0A485NXQ4</accession>
<dbReference type="Gene3D" id="3.10.450.240">
    <property type="match status" value="1"/>
</dbReference>
<organism evidence="4 5">
    <name type="scientific">Lynx pardinus</name>
    <name type="common">Iberian lynx</name>
    <name type="synonym">Felis pardina</name>
    <dbReference type="NCBI Taxonomy" id="191816"/>
    <lineage>
        <taxon>Eukaryota</taxon>
        <taxon>Metazoa</taxon>
        <taxon>Chordata</taxon>
        <taxon>Craniata</taxon>
        <taxon>Vertebrata</taxon>
        <taxon>Euteleostomi</taxon>
        <taxon>Mammalia</taxon>
        <taxon>Eutheria</taxon>
        <taxon>Laurasiatheria</taxon>
        <taxon>Carnivora</taxon>
        <taxon>Feliformia</taxon>
        <taxon>Felidae</taxon>
        <taxon>Felinae</taxon>
        <taxon>Lynx</taxon>
    </lineage>
</organism>
<sequence>MVWDIKYMTICWSFIGSLDPRLVVQLHCSSLLHQSNMYGQLIICMHTQHTLTIYDHFGRLVYGQEDVLRDILEYVGFEKPLVKPYGAGECMARSSPMGTP</sequence>
<dbReference type="PANTHER" id="PTHR28554:SF1">
    <property type="entry name" value="LARGE RIBOSOMAL SUBUNIT PROTEIN ML45"/>
    <property type="match status" value="1"/>
</dbReference>
<dbReference type="GO" id="GO:0005739">
    <property type="term" value="C:mitochondrion"/>
    <property type="evidence" value="ECO:0007669"/>
    <property type="project" value="UniProtKB-SubCell"/>
</dbReference>
<reference evidence="4 5" key="1">
    <citation type="submission" date="2019-01" db="EMBL/GenBank/DDBJ databases">
        <authorList>
            <person name="Alioto T."/>
            <person name="Alioto T."/>
        </authorList>
    </citation>
    <scope>NUCLEOTIDE SEQUENCE [LARGE SCALE GENOMIC DNA]</scope>
</reference>
<evidence type="ECO:0000256" key="3">
    <source>
        <dbReference type="ARBA" id="ARBA00023128"/>
    </source>
</evidence>
<evidence type="ECO:0000256" key="1">
    <source>
        <dbReference type="ARBA" id="ARBA00004173"/>
    </source>
</evidence>
<dbReference type="PANTHER" id="PTHR28554">
    <property type="entry name" value="39S RIBOSOMAL PROTEIN L45, MITOCHONDRIAL"/>
    <property type="match status" value="1"/>
</dbReference>
<name>A0A485NXQ4_LYNPA</name>
<evidence type="ECO:0000256" key="2">
    <source>
        <dbReference type="ARBA" id="ARBA00022946"/>
    </source>
</evidence>
<evidence type="ECO:0000313" key="5">
    <source>
        <dbReference type="Proteomes" id="UP000386466"/>
    </source>
</evidence>
<keyword evidence="2" id="KW-0809">Transit peptide</keyword>
<evidence type="ECO:0000313" key="4">
    <source>
        <dbReference type="EMBL" id="VFV38871.1"/>
    </source>
</evidence>
<dbReference type="AlphaFoldDB" id="A0A485NXQ4"/>
<dbReference type="EMBL" id="CAAGRJ010026563">
    <property type="protein sequence ID" value="VFV38871.1"/>
    <property type="molecule type" value="Genomic_DNA"/>
</dbReference>
<proteinExistence type="predicted"/>
<dbReference type="InterPro" id="IPR051975">
    <property type="entry name" value="mtLSU_mL45"/>
</dbReference>